<dbReference type="GO" id="GO:0007059">
    <property type="term" value="P:chromosome segregation"/>
    <property type="evidence" value="ECO:0007669"/>
    <property type="project" value="TreeGrafter"/>
</dbReference>
<feature type="domain" description="Mis18" evidence="13">
    <location>
        <begin position="25"/>
        <end position="110"/>
    </location>
</feature>
<evidence type="ECO:0000313" key="15">
    <source>
        <dbReference type="Proteomes" id="UP000694546"/>
    </source>
</evidence>
<keyword evidence="9" id="KW-0539">Nucleus</keyword>
<dbReference type="GeneTree" id="ENSGT00940000175695"/>
<dbReference type="PROSITE" id="PS51793">
    <property type="entry name" value="MIS18"/>
    <property type="match status" value="1"/>
</dbReference>
<keyword evidence="4" id="KW-0158">Chromosome</keyword>
<reference evidence="14" key="1">
    <citation type="submission" date="2025-08" db="UniProtKB">
        <authorList>
            <consortium name="Ensembl"/>
        </authorList>
    </citation>
    <scope>IDENTIFICATION</scope>
</reference>
<evidence type="ECO:0000256" key="11">
    <source>
        <dbReference type="ARBA" id="ARBA00023328"/>
    </source>
</evidence>
<dbReference type="PANTHER" id="PTHR16431:SF3">
    <property type="entry name" value="PROTEIN MIS18-BETA"/>
    <property type="match status" value="1"/>
</dbReference>
<dbReference type="AlphaFoldDB" id="A0A8C4ZW04"/>
<comment type="function">
    <text evidence="1">Required for recruitment of CENPA to centromeres and normal chromosome segregation during mitosis.</text>
</comment>
<dbReference type="Ensembl" id="ENSGMOT00000056614.1">
    <property type="protein sequence ID" value="ENSGMOP00000022248.1"/>
    <property type="gene ID" value="ENSGMOG00000030502.1"/>
</dbReference>
<dbReference type="InterPro" id="IPR004910">
    <property type="entry name" value="Yippee/Mis18/Cereblon"/>
</dbReference>
<keyword evidence="7" id="KW-0498">Mitosis</keyword>
<dbReference type="GO" id="GO:0000775">
    <property type="term" value="C:chromosome, centromeric region"/>
    <property type="evidence" value="ECO:0007669"/>
    <property type="project" value="UniProtKB-SubCell"/>
</dbReference>
<evidence type="ECO:0000256" key="5">
    <source>
        <dbReference type="ARBA" id="ARBA00022618"/>
    </source>
</evidence>
<evidence type="ECO:0000256" key="2">
    <source>
        <dbReference type="ARBA" id="ARBA00004123"/>
    </source>
</evidence>
<dbReference type="GO" id="GO:0046872">
    <property type="term" value="F:metal ion binding"/>
    <property type="evidence" value="ECO:0007669"/>
    <property type="project" value="UniProtKB-KW"/>
</dbReference>
<keyword evidence="10" id="KW-0131">Cell cycle</keyword>
<dbReference type="GO" id="GO:0000785">
    <property type="term" value="C:chromatin"/>
    <property type="evidence" value="ECO:0007669"/>
    <property type="project" value="TreeGrafter"/>
</dbReference>
<dbReference type="PANTHER" id="PTHR16431">
    <property type="entry name" value="NEUROGENIC PROTEIN MASTERMIND"/>
    <property type="match status" value="1"/>
</dbReference>
<evidence type="ECO:0000256" key="4">
    <source>
        <dbReference type="ARBA" id="ARBA00022454"/>
    </source>
</evidence>
<evidence type="ECO:0000256" key="1">
    <source>
        <dbReference type="ARBA" id="ARBA00003694"/>
    </source>
</evidence>
<evidence type="ECO:0000256" key="9">
    <source>
        <dbReference type="ARBA" id="ARBA00023242"/>
    </source>
</evidence>
<dbReference type="GO" id="GO:0005634">
    <property type="term" value="C:nucleus"/>
    <property type="evidence" value="ECO:0007669"/>
    <property type="project" value="UniProtKB-SubCell"/>
</dbReference>
<keyword evidence="11" id="KW-0137">Centromere</keyword>
<evidence type="ECO:0000259" key="13">
    <source>
        <dbReference type="PROSITE" id="PS51793"/>
    </source>
</evidence>
<name>A0A8C4ZW04_GADMO</name>
<keyword evidence="5" id="KW-0132">Cell division</keyword>
<dbReference type="InterPro" id="IPR034752">
    <property type="entry name" value="Mis18"/>
</dbReference>
<protein>
    <recommendedName>
        <fullName evidence="12">Protein yippee-like</fullName>
    </recommendedName>
</protein>
<dbReference type="Pfam" id="PF03226">
    <property type="entry name" value="Yippee-Mis18"/>
    <property type="match status" value="1"/>
</dbReference>
<evidence type="ECO:0000256" key="10">
    <source>
        <dbReference type="ARBA" id="ARBA00023306"/>
    </source>
</evidence>
<evidence type="ECO:0000256" key="3">
    <source>
        <dbReference type="ARBA" id="ARBA00004584"/>
    </source>
</evidence>
<evidence type="ECO:0000256" key="8">
    <source>
        <dbReference type="ARBA" id="ARBA00022833"/>
    </source>
</evidence>
<dbReference type="GO" id="GO:0034080">
    <property type="term" value="P:CENP-A containing chromatin assembly"/>
    <property type="evidence" value="ECO:0007669"/>
    <property type="project" value="TreeGrafter"/>
</dbReference>
<keyword evidence="6" id="KW-0479">Metal-binding</keyword>
<evidence type="ECO:0000256" key="12">
    <source>
        <dbReference type="RuleBase" id="RU110713"/>
    </source>
</evidence>
<reference evidence="14" key="2">
    <citation type="submission" date="2025-09" db="UniProtKB">
        <authorList>
            <consortium name="Ensembl"/>
        </authorList>
    </citation>
    <scope>IDENTIFICATION</scope>
</reference>
<organism evidence="14 15">
    <name type="scientific">Gadus morhua</name>
    <name type="common">Atlantic cod</name>
    <dbReference type="NCBI Taxonomy" id="8049"/>
    <lineage>
        <taxon>Eukaryota</taxon>
        <taxon>Metazoa</taxon>
        <taxon>Chordata</taxon>
        <taxon>Craniata</taxon>
        <taxon>Vertebrata</taxon>
        <taxon>Euteleostomi</taxon>
        <taxon>Actinopterygii</taxon>
        <taxon>Neopterygii</taxon>
        <taxon>Teleostei</taxon>
        <taxon>Neoteleostei</taxon>
        <taxon>Acanthomorphata</taxon>
        <taxon>Zeiogadaria</taxon>
        <taxon>Gadariae</taxon>
        <taxon>Gadiformes</taxon>
        <taxon>Gadoidei</taxon>
        <taxon>Gadidae</taxon>
        <taxon>Gadus</taxon>
    </lineage>
</organism>
<dbReference type="Proteomes" id="UP000694546">
    <property type="component" value="Chromosome 5"/>
</dbReference>
<proteinExistence type="inferred from homology"/>
<sequence length="140" mass="15534">MELDADMSLHVLDSKDQKPTLGSCLMTLHCHRCSTVLGDSLAVCGDFKMTDSIMIHRLHTNGLSCSLHRALECSRCQCIIGAVVDSTPVHFEILRSVFLLHKENINCYIFEQSKMVKALDVVFDLKPISESITEVGPAMP</sequence>
<keyword evidence="8" id="KW-0862">Zinc</keyword>
<comment type="subcellular location">
    <subcellularLocation>
        <location evidence="3">Chromosome</location>
        <location evidence="3">Centromere</location>
    </subcellularLocation>
    <subcellularLocation>
        <location evidence="2">Nucleus</location>
    </subcellularLocation>
</comment>
<evidence type="ECO:0000256" key="7">
    <source>
        <dbReference type="ARBA" id="ARBA00022776"/>
    </source>
</evidence>
<dbReference type="GO" id="GO:0051301">
    <property type="term" value="P:cell division"/>
    <property type="evidence" value="ECO:0007669"/>
    <property type="project" value="UniProtKB-KW"/>
</dbReference>
<evidence type="ECO:0000256" key="6">
    <source>
        <dbReference type="ARBA" id="ARBA00022723"/>
    </source>
</evidence>
<evidence type="ECO:0000313" key="14">
    <source>
        <dbReference type="Ensembl" id="ENSGMOP00000022248.1"/>
    </source>
</evidence>
<keyword evidence="15" id="KW-1185">Reference proteome</keyword>
<comment type="similarity">
    <text evidence="12">Belongs to the yippee family.</text>
</comment>
<accession>A0A8C4ZW04</accession>